<protein>
    <recommendedName>
        <fullName evidence="10">Beta-catenin-interacting protein 1</fullName>
    </recommendedName>
    <alternativeName>
        <fullName evidence="11">Inhibitor of beta-catenin and Tcf-4</fullName>
    </alternativeName>
</protein>
<comment type="subcellular location">
    <subcellularLocation>
        <location evidence="2">Cytoplasm</location>
    </subcellularLocation>
    <subcellularLocation>
        <location evidence="1">Nucleus</location>
    </subcellularLocation>
</comment>
<feature type="region of interest" description="Disordered" evidence="12">
    <location>
        <begin position="247"/>
        <end position="267"/>
    </location>
</feature>
<keyword evidence="15" id="KW-1185">Reference proteome</keyword>
<evidence type="ECO:0000256" key="10">
    <source>
        <dbReference type="ARBA" id="ARBA00067674"/>
    </source>
</evidence>
<comment type="subunit">
    <text evidence="9">Binds CTNNB1.</text>
</comment>
<sequence length="267" mass="29142">MLDLVGGAFSRAGAGLGHQLSWSDAFWSTVSLNTASQSDLVTKPRGAGCVVLSGLTCFGRKCQASRAAVSTLFIPEAWVRVSWACQTHRYFGTAAEPDSTSFPPAVVHPQRGACAPDQALAAAWALLTPPMTHVLCFRRAAPSYFCPATALPSQLNTCLPEVNFQKQESPEPGRGMNREGAPGKSPEEMYIQQKVRVLLMLRKMGSNLTASEEEFLRTYAGVVNSQLSQLPPHSIDQDWTIRDQREEVKASGDSGVHPPRTRGWWQK</sequence>
<dbReference type="GO" id="GO:0008013">
    <property type="term" value="F:beta-catenin binding"/>
    <property type="evidence" value="ECO:0007669"/>
    <property type="project" value="InterPro"/>
</dbReference>
<comment type="similarity">
    <text evidence="3">Belongs to the CTNNBIP1 family.</text>
</comment>
<name>A0A8I5NSD0_PAPAN</name>
<feature type="region of interest" description="Disordered" evidence="12">
    <location>
        <begin position="165"/>
        <end position="185"/>
    </location>
</feature>
<evidence type="ECO:0000256" key="2">
    <source>
        <dbReference type="ARBA" id="ARBA00004496"/>
    </source>
</evidence>
<comment type="function">
    <text evidence="8">Prevents the interaction between CTNNB1 and TCF family members, and acts as a negative regulator of the Wnt signaling pathway.</text>
</comment>
<dbReference type="GO" id="GO:0005634">
    <property type="term" value="C:nucleus"/>
    <property type="evidence" value="ECO:0007669"/>
    <property type="project" value="UniProtKB-SubCell"/>
</dbReference>
<dbReference type="GO" id="GO:0008285">
    <property type="term" value="P:negative regulation of cell population proliferation"/>
    <property type="evidence" value="ECO:0007669"/>
    <property type="project" value="UniProtKB-ARBA"/>
</dbReference>
<organism evidence="14 15">
    <name type="scientific">Papio anubis</name>
    <name type="common">Olive baboon</name>
    <dbReference type="NCBI Taxonomy" id="9555"/>
    <lineage>
        <taxon>Eukaryota</taxon>
        <taxon>Metazoa</taxon>
        <taxon>Chordata</taxon>
        <taxon>Craniata</taxon>
        <taxon>Vertebrata</taxon>
        <taxon>Euteleostomi</taxon>
        <taxon>Mammalia</taxon>
        <taxon>Eutheria</taxon>
        <taxon>Euarchontoglires</taxon>
        <taxon>Primates</taxon>
        <taxon>Haplorrhini</taxon>
        <taxon>Catarrhini</taxon>
        <taxon>Cercopithecidae</taxon>
        <taxon>Cercopithecinae</taxon>
        <taxon>Papio</taxon>
    </lineage>
</organism>
<dbReference type="GO" id="GO:0090090">
    <property type="term" value="P:negative regulation of canonical Wnt signaling pathway"/>
    <property type="evidence" value="ECO:0007669"/>
    <property type="project" value="UniProtKB-ARBA"/>
</dbReference>
<dbReference type="GO" id="GO:0016055">
    <property type="term" value="P:Wnt signaling pathway"/>
    <property type="evidence" value="ECO:0007669"/>
    <property type="project" value="UniProtKB-KW"/>
</dbReference>
<dbReference type="Ensembl" id="ENSPANT00000082672.1">
    <property type="protein sequence ID" value="ENSPANP00000052637.1"/>
    <property type="gene ID" value="ENSPANG00000020228.4"/>
</dbReference>
<evidence type="ECO:0000256" key="8">
    <source>
        <dbReference type="ARBA" id="ARBA00054377"/>
    </source>
</evidence>
<keyword evidence="7" id="KW-0539">Nucleus</keyword>
<dbReference type="PANTHER" id="PTHR47142:SF1">
    <property type="entry name" value="BETA-CATENIN-INTERACTING PROTEIN 1"/>
    <property type="match status" value="1"/>
</dbReference>
<accession>A0A8I5NSD0</accession>
<evidence type="ECO:0000256" key="4">
    <source>
        <dbReference type="ARBA" id="ARBA00022490"/>
    </source>
</evidence>
<gene>
    <name evidence="14" type="primary">CLSTN1</name>
</gene>
<reference evidence="14" key="2">
    <citation type="submission" date="2025-08" db="UniProtKB">
        <authorList>
            <consortium name="Ensembl"/>
        </authorList>
    </citation>
    <scope>IDENTIFICATION</scope>
</reference>
<proteinExistence type="inferred from homology"/>
<evidence type="ECO:0000313" key="15">
    <source>
        <dbReference type="Proteomes" id="UP000028761"/>
    </source>
</evidence>
<dbReference type="InterPro" id="IPR009428">
    <property type="entry name" value="ICAT_dom"/>
</dbReference>
<keyword evidence="5" id="KW-0597">Phosphoprotein</keyword>
<evidence type="ECO:0000256" key="9">
    <source>
        <dbReference type="ARBA" id="ARBA00061903"/>
    </source>
</evidence>
<dbReference type="AlphaFoldDB" id="A0A8I5NSD0"/>
<keyword evidence="6" id="KW-0879">Wnt signaling pathway</keyword>
<dbReference type="GO" id="GO:0000122">
    <property type="term" value="P:negative regulation of transcription by RNA polymerase II"/>
    <property type="evidence" value="ECO:0007669"/>
    <property type="project" value="UniProtKB-ARBA"/>
</dbReference>
<evidence type="ECO:0000256" key="6">
    <source>
        <dbReference type="ARBA" id="ARBA00022687"/>
    </source>
</evidence>
<keyword evidence="4" id="KW-0963">Cytoplasm</keyword>
<evidence type="ECO:0000256" key="1">
    <source>
        <dbReference type="ARBA" id="ARBA00004123"/>
    </source>
</evidence>
<reference evidence="14 15" key="1">
    <citation type="submission" date="2012-03" db="EMBL/GenBank/DDBJ databases">
        <title>Whole Genome Assembly of Papio anubis.</title>
        <authorList>
            <person name="Liu Y.L."/>
            <person name="Abraham K.A."/>
            <person name="Akbar H.A."/>
            <person name="Ali S.A."/>
            <person name="Anosike U.A."/>
            <person name="Aqrawi P.A."/>
            <person name="Arias F.A."/>
            <person name="Attaway T.A."/>
            <person name="Awwad R.A."/>
            <person name="Babu C.B."/>
            <person name="Bandaranaike D.B."/>
            <person name="Battles P.B."/>
            <person name="Bell A.B."/>
            <person name="Beltran B.B."/>
            <person name="Berhane-Mersha D.B."/>
            <person name="Bess C.B."/>
            <person name="Bickham C.B."/>
            <person name="Bolden T.B."/>
            <person name="Carter K.C."/>
            <person name="Chau D.C."/>
            <person name="Chavez A.C."/>
            <person name="Clerc-Blankenburg K.C."/>
            <person name="Coyle M.C."/>
            <person name="Dao M.D."/>
            <person name="Davila M.L.D."/>
            <person name="Davy-Carroll L.D."/>
            <person name="Denson S.D."/>
            <person name="Dinh H.D."/>
            <person name="Fernandez S.F."/>
            <person name="Fernando P.F."/>
            <person name="Forbes L.F."/>
            <person name="Francis C.F."/>
            <person name="Francisco L.F."/>
            <person name="Fu Q.F."/>
            <person name="Garcia-Iii R.G."/>
            <person name="Garrett T.G."/>
            <person name="Gross S.G."/>
            <person name="Gubbala S.G."/>
            <person name="Hirani K.H."/>
            <person name="Hogues M.H."/>
            <person name="Hollins B.H."/>
            <person name="Jackson L.J."/>
            <person name="Javaid M.J."/>
            <person name="Jhangiani S.J."/>
            <person name="Johnson A.J."/>
            <person name="Johnson B.J."/>
            <person name="Jones J.J."/>
            <person name="Joshi V.J."/>
            <person name="Kalu J.K."/>
            <person name="Khan N.K."/>
            <person name="Korchina V.K."/>
            <person name="Kovar C.K."/>
            <person name="Lago L.L."/>
            <person name="Lara F.L."/>
            <person name="Le T.-K.L."/>
            <person name="Lee S.L."/>
            <person name="Legall-Iii F.L."/>
            <person name="Lemon S.L."/>
            <person name="Liu J.L."/>
            <person name="Liu Y.-S.L."/>
            <person name="Liyanage D.L."/>
            <person name="Lopez J.L."/>
            <person name="Lorensuhewa L.L."/>
            <person name="Mata R.M."/>
            <person name="Mathew T.M."/>
            <person name="Mercado C.M."/>
            <person name="Mercado I.M."/>
            <person name="Morales K.M."/>
            <person name="Morgan M.M."/>
            <person name="Munidasa M.M."/>
            <person name="Ngo D.N."/>
            <person name="Nguyen L.N."/>
            <person name="Nguyen T.N."/>
            <person name="Nguyen N.N."/>
            <person name="Obregon M.O."/>
            <person name="Okwuonu G.O."/>
            <person name="Ongeri F.O."/>
            <person name="Onwere C.O."/>
            <person name="Osifeso I.O."/>
            <person name="Parra A.P."/>
            <person name="Patil S.P."/>
            <person name="Perez A.P."/>
            <person name="Perez Y.P."/>
            <person name="Pham C.P."/>
            <person name="Pu L.-L.P."/>
            <person name="Puazo M.P."/>
            <person name="Quiroz J.Q."/>
            <person name="Rouhana J.R."/>
            <person name="Ruiz M.R."/>
            <person name="Ruiz S.-J.R."/>
            <person name="Saada N.S."/>
            <person name="Santibanez J.S."/>
            <person name="Scheel M.S."/>
            <person name="Schneider B.S."/>
            <person name="Simmons D.S."/>
            <person name="Sisson I.S."/>
            <person name="Tang L.-Y.T."/>
            <person name="Thornton R.T."/>
            <person name="Tisius J.T."/>
            <person name="Toledanes G.T."/>
            <person name="Trejos Z.T."/>
            <person name="Usmani K.U."/>
            <person name="Varghese R.V."/>
            <person name="Vattathil S.V."/>
            <person name="Vee V.V."/>
            <person name="Walker D.W."/>
            <person name="Weissenberger G.W."/>
            <person name="White C.W."/>
            <person name="Williams A.W."/>
            <person name="Woodworth J.W."/>
            <person name="Wright R.W."/>
            <person name="Zhu Y.Z."/>
            <person name="Han Y.H."/>
            <person name="Newsham I.N."/>
            <person name="Nazareth L.N."/>
            <person name="Worley K.W."/>
            <person name="Muzny D.M."/>
            <person name="Rogers J.R."/>
            <person name="Gibbs R.G."/>
        </authorList>
    </citation>
    <scope>NUCLEOTIDE SEQUENCE [LARGE SCALE GENOMIC DNA]</scope>
</reference>
<dbReference type="Gene3D" id="1.10.10.490">
    <property type="entry name" value="Beta-catenin-interacting ICAT"/>
    <property type="match status" value="1"/>
</dbReference>
<dbReference type="Pfam" id="PF06384">
    <property type="entry name" value="ICAT"/>
    <property type="match status" value="1"/>
</dbReference>
<evidence type="ECO:0000256" key="3">
    <source>
        <dbReference type="ARBA" id="ARBA00006505"/>
    </source>
</evidence>
<dbReference type="Proteomes" id="UP000028761">
    <property type="component" value="Chromosome 1"/>
</dbReference>
<evidence type="ECO:0000256" key="12">
    <source>
        <dbReference type="SAM" id="MobiDB-lite"/>
    </source>
</evidence>
<dbReference type="GO" id="GO:0005829">
    <property type="term" value="C:cytosol"/>
    <property type="evidence" value="ECO:0007669"/>
    <property type="project" value="TreeGrafter"/>
</dbReference>
<evidence type="ECO:0000256" key="7">
    <source>
        <dbReference type="ARBA" id="ARBA00023242"/>
    </source>
</evidence>
<dbReference type="InterPro" id="IPR036911">
    <property type="entry name" value="ICAT_sf"/>
</dbReference>
<dbReference type="SUPFAM" id="SSF81730">
    <property type="entry name" value="beta-catenin-interacting protein ICAT"/>
    <property type="match status" value="1"/>
</dbReference>
<evidence type="ECO:0000256" key="11">
    <source>
        <dbReference type="ARBA" id="ARBA00077963"/>
    </source>
</evidence>
<evidence type="ECO:0000313" key="14">
    <source>
        <dbReference type="Ensembl" id="ENSPANP00000052637.1"/>
    </source>
</evidence>
<feature type="domain" description="Beta-catenin-interacting ICAT" evidence="13">
    <location>
        <begin position="176"/>
        <end position="237"/>
    </location>
</feature>
<dbReference type="GeneTree" id="ENSGT00950000183086"/>
<dbReference type="FunFam" id="1.10.10.490:FF:000001">
    <property type="entry name" value="beta-catenin-interacting protein 1"/>
    <property type="match status" value="1"/>
</dbReference>
<dbReference type="PANTHER" id="PTHR47142">
    <property type="entry name" value="BETA-CATENIN-INTERACTING PROTEIN 1"/>
    <property type="match status" value="1"/>
</dbReference>
<reference evidence="14" key="3">
    <citation type="submission" date="2025-09" db="UniProtKB">
        <authorList>
            <consortium name="Ensembl"/>
        </authorList>
    </citation>
    <scope>IDENTIFICATION</scope>
</reference>
<dbReference type="GO" id="GO:0030877">
    <property type="term" value="C:beta-catenin destruction complex"/>
    <property type="evidence" value="ECO:0007669"/>
    <property type="project" value="TreeGrafter"/>
</dbReference>
<evidence type="ECO:0000259" key="13">
    <source>
        <dbReference type="Pfam" id="PF06384"/>
    </source>
</evidence>
<evidence type="ECO:0000256" key="5">
    <source>
        <dbReference type="ARBA" id="ARBA00022553"/>
    </source>
</evidence>